<dbReference type="RefSeq" id="WP_353566837.1">
    <property type="nucleotide sequence ID" value="NZ_BAABRI010000009.1"/>
</dbReference>
<protein>
    <recommendedName>
        <fullName evidence="4">PEP-CTERM protein-sorting domain-containing protein</fullName>
    </recommendedName>
</protein>
<evidence type="ECO:0000313" key="3">
    <source>
        <dbReference type="Proteomes" id="UP001476282"/>
    </source>
</evidence>
<comment type="caution">
    <text evidence="2">The sequence shown here is derived from an EMBL/GenBank/DDBJ whole genome shotgun (WGS) entry which is preliminary data.</text>
</comment>
<feature type="signal peptide" evidence="1">
    <location>
        <begin position="1"/>
        <end position="20"/>
    </location>
</feature>
<keyword evidence="1" id="KW-0732">Signal</keyword>
<dbReference type="EMBL" id="BAABRI010000009">
    <property type="protein sequence ID" value="GAA5482705.1"/>
    <property type="molecule type" value="Genomic_DNA"/>
</dbReference>
<sequence length="230" mass="23939">MLDSRLSVVASFLFAASAQAAFVIQVDTDGADDGPVTYPANFSFGGDTTTAASSTDAGTVGTQPGDSLFGGDGVNQPDTYVYTYEPGLDGDNTPLLAGTILTDEGDTATGVTAGGSGLYNVWATWPRTSNVSGGDVRYTLTAGLTTLFDVLIDQNAENLPDALEPGKDAEWVLLGQADLEAGTAYRLTQQAGLNTFVSMRAFAVMFEPVPEPSVLALSALGLPALLRRRR</sequence>
<organism evidence="2 3">
    <name type="scientific">Haloferula sargassicola</name>
    <dbReference type="NCBI Taxonomy" id="490096"/>
    <lineage>
        <taxon>Bacteria</taxon>
        <taxon>Pseudomonadati</taxon>
        <taxon>Verrucomicrobiota</taxon>
        <taxon>Verrucomicrobiia</taxon>
        <taxon>Verrucomicrobiales</taxon>
        <taxon>Verrucomicrobiaceae</taxon>
        <taxon>Haloferula</taxon>
    </lineage>
</organism>
<proteinExistence type="predicted"/>
<feature type="chain" id="PRO_5045786525" description="PEP-CTERM protein-sorting domain-containing protein" evidence="1">
    <location>
        <begin position="21"/>
        <end position="230"/>
    </location>
</feature>
<dbReference type="Proteomes" id="UP001476282">
    <property type="component" value="Unassembled WGS sequence"/>
</dbReference>
<keyword evidence="3" id="KW-1185">Reference proteome</keyword>
<accession>A0ABP9UMC3</accession>
<gene>
    <name evidence="2" type="ORF">Hsar01_01928</name>
</gene>
<reference evidence="2 3" key="1">
    <citation type="submission" date="2024-02" db="EMBL/GenBank/DDBJ databases">
        <title>Haloferula sargassicola NBRC 104335.</title>
        <authorList>
            <person name="Ichikawa N."/>
            <person name="Katano-Makiyama Y."/>
            <person name="Hidaka K."/>
        </authorList>
    </citation>
    <scope>NUCLEOTIDE SEQUENCE [LARGE SCALE GENOMIC DNA]</scope>
    <source>
        <strain evidence="2 3">NBRC 104335</strain>
    </source>
</reference>
<evidence type="ECO:0000313" key="2">
    <source>
        <dbReference type="EMBL" id="GAA5482705.1"/>
    </source>
</evidence>
<evidence type="ECO:0000256" key="1">
    <source>
        <dbReference type="SAM" id="SignalP"/>
    </source>
</evidence>
<evidence type="ECO:0008006" key="4">
    <source>
        <dbReference type="Google" id="ProtNLM"/>
    </source>
</evidence>
<name>A0ABP9UMC3_9BACT</name>